<organism evidence="1 2">
    <name type="scientific">Pedobacter alpinus</name>
    <dbReference type="NCBI Taxonomy" id="1590643"/>
    <lineage>
        <taxon>Bacteria</taxon>
        <taxon>Pseudomonadati</taxon>
        <taxon>Bacteroidota</taxon>
        <taxon>Sphingobacteriia</taxon>
        <taxon>Sphingobacteriales</taxon>
        <taxon>Sphingobacteriaceae</taxon>
        <taxon>Pedobacter</taxon>
    </lineage>
</organism>
<sequence length="254" mass="27807">MKFYKIFLVAGLAIGMLSCKKESQITDLGNPTASNAARATLRVSLNNRAPAVGDSIVQTASTWHVNDNIDKIEFSETVVEKFAVNITLANTTLNSVVDAKPVFLIVDSVAKNNIFRTITNQNNEFDSFFETFSDAYVIRDVYKKFIPKDIKDADLINSLTNEGFASLKNHLGFNINIADYRLLFPGAPSTHFSGAVLSSIGRANLNANLTKQLLISNGLQTATKKGDLIVSLKVKVFSETTASNEVVNVFIAKY</sequence>
<dbReference type="PROSITE" id="PS51257">
    <property type="entry name" value="PROKAR_LIPOPROTEIN"/>
    <property type="match status" value="1"/>
</dbReference>
<reference evidence="2" key="1">
    <citation type="journal article" date="2019" name="Int. J. Syst. Evol. Microbiol.">
        <title>The Global Catalogue of Microorganisms (GCM) 10K type strain sequencing project: providing services to taxonomists for standard genome sequencing and annotation.</title>
        <authorList>
            <consortium name="The Broad Institute Genomics Platform"/>
            <consortium name="The Broad Institute Genome Sequencing Center for Infectious Disease"/>
            <person name="Wu L."/>
            <person name="Ma J."/>
        </authorList>
    </citation>
    <scope>NUCLEOTIDE SEQUENCE [LARGE SCALE GENOMIC DNA]</scope>
    <source>
        <strain evidence="2">KCTC 42456</strain>
    </source>
</reference>
<evidence type="ECO:0000313" key="1">
    <source>
        <dbReference type="EMBL" id="MFD2731760.1"/>
    </source>
</evidence>
<dbReference type="RefSeq" id="WP_379042030.1">
    <property type="nucleotide sequence ID" value="NZ_JBHSKW010000019.1"/>
</dbReference>
<proteinExistence type="predicted"/>
<protein>
    <submittedName>
        <fullName evidence="1">Uncharacterized protein</fullName>
    </submittedName>
</protein>
<comment type="caution">
    <text evidence="1">The sequence shown here is derived from an EMBL/GenBank/DDBJ whole genome shotgun (WGS) entry which is preliminary data.</text>
</comment>
<dbReference type="Proteomes" id="UP001597546">
    <property type="component" value="Unassembled WGS sequence"/>
</dbReference>
<evidence type="ECO:0000313" key="2">
    <source>
        <dbReference type="Proteomes" id="UP001597546"/>
    </source>
</evidence>
<gene>
    <name evidence="1" type="ORF">ACFSSE_08575</name>
</gene>
<name>A0ABW5TSM3_9SPHI</name>
<keyword evidence="2" id="KW-1185">Reference proteome</keyword>
<dbReference type="EMBL" id="JBHULV010000025">
    <property type="protein sequence ID" value="MFD2731760.1"/>
    <property type="molecule type" value="Genomic_DNA"/>
</dbReference>
<accession>A0ABW5TSM3</accession>